<organism evidence="2 3">
    <name type="scientific">Sphaeroforma arctica JP610</name>
    <dbReference type="NCBI Taxonomy" id="667725"/>
    <lineage>
        <taxon>Eukaryota</taxon>
        <taxon>Ichthyosporea</taxon>
        <taxon>Ichthyophonida</taxon>
        <taxon>Sphaeroforma</taxon>
    </lineage>
</organism>
<feature type="non-terminal residue" evidence="2">
    <location>
        <position position="218"/>
    </location>
</feature>
<protein>
    <submittedName>
        <fullName evidence="2">Uncharacterized protein</fullName>
    </submittedName>
</protein>
<feature type="region of interest" description="Disordered" evidence="1">
    <location>
        <begin position="142"/>
        <end position="193"/>
    </location>
</feature>
<proteinExistence type="predicted"/>
<dbReference type="GeneID" id="25913569"/>
<evidence type="ECO:0000313" key="2">
    <source>
        <dbReference type="EMBL" id="KNC74386.1"/>
    </source>
</evidence>
<feature type="compositionally biased region" description="Polar residues" evidence="1">
    <location>
        <begin position="150"/>
        <end position="173"/>
    </location>
</feature>
<keyword evidence="3" id="KW-1185">Reference proteome</keyword>
<accession>A0A0L0FD24</accession>
<evidence type="ECO:0000313" key="3">
    <source>
        <dbReference type="Proteomes" id="UP000054560"/>
    </source>
</evidence>
<evidence type="ECO:0000256" key="1">
    <source>
        <dbReference type="SAM" id="MobiDB-lite"/>
    </source>
</evidence>
<gene>
    <name evidence="2" type="ORF">SARC_13065</name>
</gene>
<reference evidence="2 3" key="1">
    <citation type="submission" date="2011-02" db="EMBL/GenBank/DDBJ databases">
        <title>The Genome Sequence of Sphaeroforma arctica JP610.</title>
        <authorList>
            <consortium name="The Broad Institute Genome Sequencing Platform"/>
            <person name="Russ C."/>
            <person name="Cuomo C."/>
            <person name="Young S.K."/>
            <person name="Zeng Q."/>
            <person name="Gargeya S."/>
            <person name="Alvarado L."/>
            <person name="Berlin A."/>
            <person name="Chapman S.B."/>
            <person name="Chen Z."/>
            <person name="Freedman E."/>
            <person name="Gellesch M."/>
            <person name="Goldberg J."/>
            <person name="Griggs A."/>
            <person name="Gujja S."/>
            <person name="Heilman E."/>
            <person name="Heiman D."/>
            <person name="Howarth C."/>
            <person name="Mehta T."/>
            <person name="Neiman D."/>
            <person name="Pearson M."/>
            <person name="Roberts A."/>
            <person name="Saif S."/>
            <person name="Shea T."/>
            <person name="Shenoy N."/>
            <person name="Sisk P."/>
            <person name="Stolte C."/>
            <person name="Sykes S."/>
            <person name="White J."/>
            <person name="Yandava C."/>
            <person name="Burger G."/>
            <person name="Gray M.W."/>
            <person name="Holland P.W.H."/>
            <person name="King N."/>
            <person name="Lang F.B.F."/>
            <person name="Roger A.J."/>
            <person name="Ruiz-Trillo I."/>
            <person name="Haas B."/>
            <person name="Nusbaum C."/>
            <person name="Birren B."/>
        </authorList>
    </citation>
    <scope>NUCLEOTIDE SEQUENCE [LARGE SCALE GENOMIC DNA]</scope>
    <source>
        <strain evidence="2 3">JP610</strain>
    </source>
</reference>
<dbReference type="EMBL" id="KQ244460">
    <property type="protein sequence ID" value="KNC74386.1"/>
    <property type="molecule type" value="Genomic_DNA"/>
</dbReference>
<dbReference type="RefSeq" id="XP_014148288.1">
    <property type="nucleotide sequence ID" value="XM_014292813.1"/>
</dbReference>
<name>A0A0L0FD24_9EUKA</name>
<dbReference type="Proteomes" id="UP000054560">
    <property type="component" value="Unassembled WGS sequence"/>
</dbReference>
<sequence length="218" mass="24048">AEEVAPPPRPLVSVIGSINIEGDLPLCLIYCGKEHNNTYLVTNLGHLRIRTKRSNKGGQLLYSRDKRSTVTSMNRVKLDVSSVSARFARVLNLKEADERQISYHHNARLVFVEQRTLIDTCEYHAFARVEVNEPVLANEMTGNGGKAGAATSQNAENVRDSNNGAGSYGNQRSSAKRRASSPERDEQEVTEGPTTITRISCVVDRINADIADRDVKVI</sequence>
<feature type="non-terminal residue" evidence="2">
    <location>
        <position position="1"/>
    </location>
</feature>
<dbReference type="AlphaFoldDB" id="A0A0L0FD24"/>